<feature type="transmembrane region" description="Helical" evidence="9">
    <location>
        <begin position="85"/>
        <end position="111"/>
    </location>
</feature>
<evidence type="ECO:0000256" key="1">
    <source>
        <dbReference type="ARBA" id="ARBA00004651"/>
    </source>
</evidence>
<feature type="transmembrane region" description="Helical" evidence="9">
    <location>
        <begin position="188"/>
        <end position="207"/>
    </location>
</feature>
<dbReference type="Pfam" id="PF03591">
    <property type="entry name" value="AzlC"/>
    <property type="match status" value="1"/>
</dbReference>
<comment type="subcellular location">
    <subcellularLocation>
        <location evidence="1">Cell membrane</location>
        <topology evidence="1">Multi-pass membrane protein</topology>
    </subcellularLocation>
</comment>
<feature type="transmembrane region" description="Helical" evidence="9">
    <location>
        <begin position="214"/>
        <end position="232"/>
    </location>
</feature>
<keyword evidence="11" id="KW-1185">Reference proteome</keyword>
<dbReference type="PANTHER" id="PTHR34979">
    <property type="entry name" value="INNER MEMBRANE PROTEIN YGAZ"/>
    <property type="match status" value="1"/>
</dbReference>
<feature type="compositionally biased region" description="Low complexity" evidence="8">
    <location>
        <begin position="9"/>
        <end position="25"/>
    </location>
</feature>
<feature type="transmembrane region" description="Helical" evidence="9">
    <location>
        <begin position="238"/>
        <end position="254"/>
    </location>
</feature>
<dbReference type="EMBL" id="WBKA01000001">
    <property type="protein sequence ID" value="KAB1633484.1"/>
    <property type="molecule type" value="Genomic_DNA"/>
</dbReference>
<evidence type="ECO:0000256" key="2">
    <source>
        <dbReference type="ARBA" id="ARBA00010735"/>
    </source>
</evidence>
<feature type="transmembrane region" description="Helical" evidence="9">
    <location>
        <begin position="42"/>
        <end position="65"/>
    </location>
</feature>
<sequence>MSTDPLPPASAAGDPPAGPAPTASGSVGGAGDGAIRAARRTALSVSIATALYGISFGALAVAAGFTVWQTTLMSMLLFTGGSQFAIVGVIGAVGFTPTSVAGAIAASSLLASRHAVYGMQLAPILDVHGPRRLLAAQLTIDETAAVALAQPTTPARRVGFWTTATGVWTGWAALSLVGALIGDHIPDPGVWGLDAAASAAFLGLLWPRLRSGEPVVVAIAAGVVAIALTPAAPSGMPVLAAAGVGALIALAGLARRGRLRRSAATATAGSEETR</sequence>
<evidence type="ECO:0000256" key="6">
    <source>
        <dbReference type="ARBA" id="ARBA00022989"/>
    </source>
</evidence>
<dbReference type="Proteomes" id="UP000481339">
    <property type="component" value="Unassembled WGS sequence"/>
</dbReference>
<accession>A0A7C8BPP1</accession>
<reference evidence="10 11" key="1">
    <citation type="submission" date="2019-09" db="EMBL/GenBank/DDBJ databases">
        <title>Phylogeny of genus Pseudoclavibacter and closely related genus.</title>
        <authorList>
            <person name="Li Y."/>
        </authorList>
    </citation>
    <scope>NUCLEOTIDE SEQUENCE [LARGE SCALE GENOMIC DNA]</scope>
    <source>
        <strain evidence="10 11">JCM 16921</strain>
    </source>
</reference>
<dbReference type="GO" id="GO:0005886">
    <property type="term" value="C:plasma membrane"/>
    <property type="evidence" value="ECO:0007669"/>
    <property type="project" value="UniProtKB-SubCell"/>
</dbReference>
<dbReference type="RefSeq" id="WP_158035263.1">
    <property type="nucleotide sequence ID" value="NZ_JACCFX010000001.1"/>
</dbReference>
<protein>
    <submittedName>
        <fullName evidence="10">Branched-chain amino acid ABC transporter permease</fullName>
    </submittedName>
</protein>
<keyword evidence="4" id="KW-1003">Cell membrane</keyword>
<evidence type="ECO:0000256" key="5">
    <source>
        <dbReference type="ARBA" id="ARBA00022692"/>
    </source>
</evidence>
<dbReference type="AlphaFoldDB" id="A0A7C8BPP1"/>
<keyword evidence="3" id="KW-0813">Transport</keyword>
<evidence type="ECO:0000256" key="7">
    <source>
        <dbReference type="ARBA" id="ARBA00023136"/>
    </source>
</evidence>
<comment type="caution">
    <text evidence="10">The sequence shown here is derived from an EMBL/GenBank/DDBJ whole genome shotgun (WGS) entry which is preliminary data.</text>
</comment>
<keyword evidence="5 9" id="KW-0812">Transmembrane</keyword>
<evidence type="ECO:0000256" key="8">
    <source>
        <dbReference type="SAM" id="MobiDB-lite"/>
    </source>
</evidence>
<gene>
    <name evidence="10" type="ORF">F8O02_00645</name>
</gene>
<feature type="region of interest" description="Disordered" evidence="8">
    <location>
        <begin position="1"/>
        <end position="27"/>
    </location>
</feature>
<dbReference type="OrthoDB" id="5195391at2"/>
<dbReference type="PANTHER" id="PTHR34979:SF1">
    <property type="entry name" value="INNER MEMBRANE PROTEIN YGAZ"/>
    <property type="match status" value="1"/>
</dbReference>
<dbReference type="InterPro" id="IPR011606">
    <property type="entry name" value="Brnchd-chn_aa_trnsp_permease"/>
</dbReference>
<evidence type="ECO:0000313" key="11">
    <source>
        <dbReference type="Proteomes" id="UP000481339"/>
    </source>
</evidence>
<evidence type="ECO:0000256" key="4">
    <source>
        <dbReference type="ARBA" id="ARBA00022475"/>
    </source>
</evidence>
<keyword evidence="6 9" id="KW-1133">Transmembrane helix</keyword>
<keyword evidence="7 9" id="KW-0472">Membrane</keyword>
<comment type="similarity">
    <text evidence="2">Belongs to the AzlC family.</text>
</comment>
<name>A0A7C8BPP1_9MICO</name>
<evidence type="ECO:0000313" key="10">
    <source>
        <dbReference type="EMBL" id="KAB1633484.1"/>
    </source>
</evidence>
<evidence type="ECO:0000256" key="3">
    <source>
        <dbReference type="ARBA" id="ARBA00022448"/>
    </source>
</evidence>
<proteinExistence type="inferred from homology"/>
<dbReference type="GO" id="GO:1903785">
    <property type="term" value="P:L-valine transmembrane transport"/>
    <property type="evidence" value="ECO:0007669"/>
    <property type="project" value="TreeGrafter"/>
</dbReference>
<organism evidence="10 11">
    <name type="scientific">Pseudoclavibacter caeni</name>
    <dbReference type="NCBI Taxonomy" id="908846"/>
    <lineage>
        <taxon>Bacteria</taxon>
        <taxon>Bacillati</taxon>
        <taxon>Actinomycetota</taxon>
        <taxon>Actinomycetes</taxon>
        <taxon>Micrococcales</taxon>
        <taxon>Microbacteriaceae</taxon>
        <taxon>Pseudoclavibacter</taxon>
    </lineage>
</organism>
<evidence type="ECO:0000256" key="9">
    <source>
        <dbReference type="SAM" id="Phobius"/>
    </source>
</evidence>
<feature type="transmembrane region" description="Helical" evidence="9">
    <location>
        <begin position="158"/>
        <end position="182"/>
    </location>
</feature>